<name>A0A840B105_9SPHN</name>
<gene>
    <name evidence="2" type="ORF">GGR91_002307</name>
</gene>
<accession>A0A840B105</accession>
<reference evidence="2 3" key="1">
    <citation type="submission" date="2020-08" db="EMBL/GenBank/DDBJ databases">
        <title>Genomic Encyclopedia of Type Strains, Phase IV (KMG-IV): sequencing the most valuable type-strain genomes for metagenomic binning, comparative biology and taxonomic classification.</title>
        <authorList>
            <person name="Goeker M."/>
        </authorList>
    </citation>
    <scope>NUCLEOTIDE SEQUENCE [LARGE SCALE GENOMIC DNA]</scope>
    <source>
        <strain evidence="2 3">DSM 29050</strain>
    </source>
</reference>
<dbReference type="Proteomes" id="UP000581447">
    <property type="component" value="Unassembled WGS sequence"/>
</dbReference>
<dbReference type="AlphaFoldDB" id="A0A840B105"/>
<dbReference type="CDD" id="cd00564">
    <property type="entry name" value="TMP_TenI"/>
    <property type="match status" value="1"/>
</dbReference>
<keyword evidence="2" id="KW-0808">Transferase</keyword>
<dbReference type="InterPro" id="IPR022998">
    <property type="entry name" value="ThiamineP_synth_TenI"/>
</dbReference>
<dbReference type="InterPro" id="IPR036206">
    <property type="entry name" value="ThiamineP_synth_sf"/>
</dbReference>
<feature type="domain" description="Thiamine phosphate synthase/TenI" evidence="1">
    <location>
        <begin position="23"/>
        <end position="164"/>
    </location>
</feature>
<organism evidence="2 3">
    <name type="scientific">Sphingorhabdus rigui</name>
    <dbReference type="NCBI Taxonomy" id="1282858"/>
    <lineage>
        <taxon>Bacteria</taxon>
        <taxon>Pseudomonadati</taxon>
        <taxon>Pseudomonadota</taxon>
        <taxon>Alphaproteobacteria</taxon>
        <taxon>Sphingomonadales</taxon>
        <taxon>Sphingomonadaceae</taxon>
        <taxon>Sphingorhabdus</taxon>
    </lineage>
</organism>
<dbReference type="RefSeq" id="WP_246337197.1">
    <property type="nucleotide sequence ID" value="NZ_BAABBG010000021.1"/>
</dbReference>
<keyword evidence="3" id="KW-1185">Reference proteome</keyword>
<evidence type="ECO:0000313" key="3">
    <source>
        <dbReference type="Proteomes" id="UP000581447"/>
    </source>
</evidence>
<evidence type="ECO:0000313" key="2">
    <source>
        <dbReference type="EMBL" id="MBB3944038.1"/>
    </source>
</evidence>
<dbReference type="Gene3D" id="3.20.20.70">
    <property type="entry name" value="Aldolase class I"/>
    <property type="match status" value="1"/>
</dbReference>
<dbReference type="GO" id="GO:0004789">
    <property type="term" value="F:thiamine-phosphate diphosphorylase activity"/>
    <property type="evidence" value="ECO:0007669"/>
    <property type="project" value="UniProtKB-EC"/>
</dbReference>
<dbReference type="InterPro" id="IPR013785">
    <property type="entry name" value="Aldolase_TIM"/>
</dbReference>
<comment type="caution">
    <text evidence="2">The sequence shown here is derived from an EMBL/GenBank/DDBJ whole genome shotgun (WGS) entry which is preliminary data.</text>
</comment>
<dbReference type="SUPFAM" id="SSF51391">
    <property type="entry name" value="Thiamin phosphate synthase"/>
    <property type="match status" value="1"/>
</dbReference>
<dbReference type="EMBL" id="JACIEA010000004">
    <property type="protein sequence ID" value="MBB3944038.1"/>
    <property type="molecule type" value="Genomic_DNA"/>
</dbReference>
<dbReference type="Pfam" id="PF02581">
    <property type="entry name" value="TMP-TENI"/>
    <property type="match status" value="1"/>
</dbReference>
<proteinExistence type="predicted"/>
<protein>
    <submittedName>
        <fullName evidence="2">Thiamine-phosphate pyrophosphorylase</fullName>
        <ecNumber evidence="2">2.5.1.3</ecNumber>
    </submittedName>
</protein>
<evidence type="ECO:0000259" key="1">
    <source>
        <dbReference type="Pfam" id="PF02581"/>
    </source>
</evidence>
<sequence>MTDERLGDDLLPAIQRLPARSGVIFRHYHLDVPARKFLFGQVMRMCRRRGHVLLLAGDERTAMRWRADGFHQRSPRASRLLHSAPVHDAREIAGVKAAHPDLLFLSPIFVTNSHPGARPLGPLAFNRLAKLVSSSRIIALGGMNRRNAQMLSPRFIHGWAAIDAFKKRTA</sequence>
<dbReference type="GO" id="GO:0009228">
    <property type="term" value="P:thiamine biosynthetic process"/>
    <property type="evidence" value="ECO:0007669"/>
    <property type="project" value="UniProtKB-KW"/>
</dbReference>
<dbReference type="EC" id="2.5.1.3" evidence="2"/>